<protein>
    <submittedName>
        <fullName evidence="2">Uncharacterized protein</fullName>
    </submittedName>
</protein>
<proteinExistence type="predicted"/>
<accession>A0A4R0X4H4</accession>
<dbReference type="EMBL" id="MWML01000217">
    <property type="protein sequence ID" value="TCG04814.1"/>
    <property type="molecule type" value="Genomic_DNA"/>
</dbReference>
<dbReference type="Proteomes" id="UP000294200">
    <property type="component" value="Unassembled WGS sequence"/>
</dbReference>
<gene>
    <name evidence="2" type="ORF">BZM27_38185</name>
</gene>
<dbReference type="AlphaFoldDB" id="A0A4R0X4H4"/>
<name>A0A4R0X4H4_9BURK</name>
<keyword evidence="3" id="KW-1185">Reference proteome</keyword>
<feature type="compositionally biased region" description="Basic and acidic residues" evidence="1">
    <location>
        <begin position="1"/>
        <end position="21"/>
    </location>
</feature>
<sequence>MSSLRFEAHARHGPGNDDAARGRHALRFAAKTAAQARHLRCPRLKPGMLPWNAARYFYSMADRMMLV</sequence>
<comment type="caution">
    <text evidence="2">The sequence shown here is derived from an EMBL/GenBank/DDBJ whole genome shotgun (WGS) entry which is preliminary data.</text>
</comment>
<feature type="region of interest" description="Disordered" evidence="1">
    <location>
        <begin position="1"/>
        <end position="22"/>
    </location>
</feature>
<evidence type="ECO:0000313" key="2">
    <source>
        <dbReference type="EMBL" id="TCG04814.1"/>
    </source>
</evidence>
<evidence type="ECO:0000256" key="1">
    <source>
        <dbReference type="SAM" id="MobiDB-lite"/>
    </source>
</evidence>
<reference evidence="2 3" key="1">
    <citation type="submission" date="2017-02" db="EMBL/GenBank/DDBJ databases">
        <title>Paraburkholderia sophoroidis sp. nov. and Paraburkholderia steynii sp. nov. rhizobial symbionts of the fynbos legume Hypocalyptus sophoroides.</title>
        <authorList>
            <person name="Steenkamp E.T."/>
            <person name="Beukes C.W."/>
            <person name="Van Zyl E."/>
            <person name="Avontuur J."/>
            <person name="Chan W.Y."/>
            <person name="Hassen A."/>
            <person name="Palmer M."/>
            <person name="Mthombeni L."/>
            <person name="Phalane F."/>
            <person name="Sereme K."/>
            <person name="Venter S.N."/>
        </authorList>
    </citation>
    <scope>NUCLEOTIDE SEQUENCE [LARGE SCALE GENOMIC DNA]</scope>
    <source>
        <strain evidence="2 3">HC1.1ba</strain>
    </source>
</reference>
<evidence type="ECO:0000313" key="3">
    <source>
        <dbReference type="Proteomes" id="UP000294200"/>
    </source>
</evidence>
<organism evidence="2 3">
    <name type="scientific">Paraburkholderia steynii</name>
    <dbReference type="NCBI Taxonomy" id="1245441"/>
    <lineage>
        <taxon>Bacteria</taxon>
        <taxon>Pseudomonadati</taxon>
        <taxon>Pseudomonadota</taxon>
        <taxon>Betaproteobacteria</taxon>
        <taxon>Burkholderiales</taxon>
        <taxon>Burkholderiaceae</taxon>
        <taxon>Paraburkholderia</taxon>
    </lineage>
</organism>